<proteinExistence type="predicted"/>
<dbReference type="AlphaFoldDB" id="A0A183Q8M5"/>
<dbReference type="Proteomes" id="UP000269396">
    <property type="component" value="Unassembled WGS sequence"/>
</dbReference>
<sequence length="78" mass="8573">MTGTVTQSVAVSKTITTIAATTTKFNGTNAQSNDSSVVEFNKSVNLTNASHHDNIPKSISIDDYMKAEKHRNNQQYNR</sequence>
<evidence type="ECO:0000256" key="1">
    <source>
        <dbReference type="SAM" id="MobiDB-lite"/>
    </source>
</evidence>
<feature type="region of interest" description="Disordered" evidence="1">
    <location>
        <begin position="48"/>
        <end position="78"/>
    </location>
</feature>
<evidence type="ECO:0000313" key="2">
    <source>
        <dbReference type="EMBL" id="VDP89319.1"/>
    </source>
</evidence>
<protein>
    <submittedName>
        <fullName evidence="2">Uncharacterized protein</fullName>
    </submittedName>
</protein>
<reference evidence="2 3" key="1">
    <citation type="submission" date="2018-11" db="EMBL/GenBank/DDBJ databases">
        <authorList>
            <consortium name="Pathogen Informatics"/>
        </authorList>
    </citation>
    <scope>NUCLEOTIDE SEQUENCE [LARGE SCALE GENOMIC DNA]</scope>
    <source>
        <strain>Denwood</strain>
        <strain evidence="3">Zambia</strain>
    </source>
</reference>
<feature type="non-terminal residue" evidence="2">
    <location>
        <position position="78"/>
    </location>
</feature>
<dbReference type="EMBL" id="UZAL01056908">
    <property type="protein sequence ID" value="VDP89319.1"/>
    <property type="molecule type" value="Genomic_DNA"/>
</dbReference>
<accession>A0A183Q8M5</accession>
<organism evidence="2 3">
    <name type="scientific">Schistosoma mattheei</name>
    <dbReference type="NCBI Taxonomy" id="31246"/>
    <lineage>
        <taxon>Eukaryota</taxon>
        <taxon>Metazoa</taxon>
        <taxon>Spiralia</taxon>
        <taxon>Lophotrochozoa</taxon>
        <taxon>Platyhelminthes</taxon>
        <taxon>Trematoda</taxon>
        <taxon>Digenea</taxon>
        <taxon>Strigeidida</taxon>
        <taxon>Schistosomatoidea</taxon>
        <taxon>Schistosomatidae</taxon>
        <taxon>Schistosoma</taxon>
    </lineage>
</organism>
<keyword evidence="3" id="KW-1185">Reference proteome</keyword>
<dbReference type="STRING" id="31246.A0A183Q8M5"/>
<evidence type="ECO:0000313" key="3">
    <source>
        <dbReference type="Proteomes" id="UP000269396"/>
    </source>
</evidence>
<name>A0A183Q8M5_9TREM</name>
<gene>
    <name evidence="2" type="ORF">SMTD_LOCUS22961</name>
</gene>